<proteinExistence type="predicted"/>
<gene>
    <name evidence="1" type="ORF">glasur_6</name>
</gene>
<name>A0A6B9WUR3_9CAUD</name>
<keyword evidence="2" id="KW-1185">Reference proteome</keyword>
<sequence length="76" mass="8563">MAKFELVRFIDPNDGEETFAQFADDRSLVAIYNTERTARRWFKEDEDMDSIEEALAMPGYAEAVEAALKGEVVATA</sequence>
<evidence type="ECO:0000313" key="1">
    <source>
        <dbReference type="EMBL" id="QHR67395.1"/>
    </source>
</evidence>
<dbReference type="EMBL" id="MN850583">
    <property type="protein sequence ID" value="QHR67395.1"/>
    <property type="molecule type" value="Genomic_DNA"/>
</dbReference>
<dbReference type="Proteomes" id="UP000465135">
    <property type="component" value="Segment"/>
</dbReference>
<protein>
    <submittedName>
        <fullName evidence="1">Uncharacterized protein</fullName>
    </submittedName>
</protein>
<evidence type="ECO:0000313" key="2">
    <source>
        <dbReference type="Proteomes" id="UP000465135"/>
    </source>
</evidence>
<organism evidence="1 2">
    <name type="scientific">Escherichia phage glasur</name>
    <dbReference type="NCBI Taxonomy" id="2696400"/>
    <lineage>
        <taxon>Viruses</taxon>
        <taxon>Duplodnaviria</taxon>
        <taxon>Heunggongvirae</taxon>
        <taxon>Uroviricota</taxon>
        <taxon>Caudoviricetes</taxon>
        <taxon>Autographivirales</taxon>
        <taxon>Autoscriptoviridae</taxon>
        <taxon>Stentvirinae</taxon>
        <taxon>Bonnellvirus</taxon>
        <taxon>Bonnellvirus glasur</taxon>
    </lineage>
</organism>
<accession>A0A6B9WUR3</accession>
<reference evidence="2" key="1">
    <citation type="submission" date="2019-12" db="EMBL/GenBank/DDBJ databases">
        <authorList>
            <person name="Olsen N.S."/>
            <person name="Junco L.M.F."/>
            <person name="Kot W."/>
            <person name="Hansen L.H."/>
        </authorList>
    </citation>
    <scope>NUCLEOTIDE SEQUENCE [LARGE SCALE GENOMIC DNA]</scope>
</reference>